<keyword evidence="2" id="KW-0378">Hydrolase</keyword>
<dbReference type="InterPro" id="IPR051532">
    <property type="entry name" value="Ester_Hydrolysis_Enzymes"/>
</dbReference>
<evidence type="ECO:0000313" key="2">
    <source>
        <dbReference type="EMBL" id="MDT0553791.1"/>
    </source>
</evidence>
<proteinExistence type="predicted"/>
<dbReference type="Proteomes" id="UP001252186">
    <property type="component" value="Unassembled WGS sequence"/>
</dbReference>
<dbReference type="PANTHER" id="PTHR30383">
    <property type="entry name" value="THIOESTERASE 1/PROTEASE 1/LYSOPHOSPHOLIPASE L1"/>
    <property type="match status" value="1"/>
</dbReference>
<accession>A0ABU2Y6F9</accession>
<sequence length="235" mass="26420">MKLKSLKTYKKLLYLGVFLVYMVGMENVNAQDWANLESFKEANAPFLNGDKDDPEVVFMGNSITIGWYNTNPDFFNTNNFVNRGIGGQTTPQMLVRFRPDVIDLKPKVVVILAGTNDIAGNTGPSTIKMIADNIFSMCEIAEANDIKVVISSVLPVYDYPWKPGLEPAQKIIDLNLLLKEYAAKNGHEYLDYFSSMVDERNGLITEYGYDGVHPNNEGYNVMTELVQKSLKKVIK</sequence>
<comment type="caution">
    <text evidence="2">The sequence shown here is derived from an EMBL/GenBank/DDBJ whole genome shotgun (WGS) entry which is preliminary data.</text>
</comment>
<dbReference type="CDD" id="cd04501">
    <property type="entry name" value="SGNH_hydrolase_like_4"/>
    <property type="match status" value="1"/>
</dbReference>
<dbReference type="InterPro" id="IPR013830">
    <property type="entry name" value="SGNH_hydro"/>
</dbReference>
<dbReference type="PANTHER" id="PTHR30383:SF5">
    <property type="entry name" value="SGNH HYDROLASE-TYPE ESTERASE DOMAIN-CONTAINING PROTEIN"/>
    <property type="match status" value="1"/>
</dbReference>
<dbReference type="Pfam" id="PF13472">
    <property type="entry name" value="Lipase_GDSL_2"/>
    <property type="match status" value="1"/>
</dbReference>
<dbReference type="RefSeq" id="WP_311593878.1">
    <property type="nucleotide sequence ID" value="NZ_JAVRHV010000006.1"/>
</dbReference>
<name>A0ABU2Y6F9_9FLAO</name>
<dbReference type="EMBL" id="JAVRHV010000006">
    <property type="protein sequence ID" value="MDT0553791.1"/>
    <property type="molecule type" value="Genomic_DNA"/>
</dbReference>
<organism evidence="2 3">
    <name type="scientific">Urechidicola vernalis</name>
    <dbReference type="NCBI Taxonomy" id="3075600"/>
    <lineage>
        <taxon>Bacteria</taxon>
        <taxon>Pseudomonadati</taxon>
        <taxon>Bacteroidota</taxon>
        <taxon>Flavobacteriia</taxon>
        <taxon>Flavobacteriales</taxon>
        <taxon>Flavobacteriaceae</taxon>
        <taxon>Urechidicola</taxon>
    </lineage>
</organism>
<dbReference type="InterPro" id="IPR036514">
    <property type="entry name" value="SGNH_hydro_sf"/>
</dbReference>
<dbReference type="Gene3D" id="3.40.50.1110">
    <property type="entry name" value="SGNH hydrolase"/>
    <property type="match status" value="1"/>
</dbReference>
<evidence type="ECO:0000259" key="1">
    <source>
        <dbReference type="Pfam" id="PF13472"/>
    </source>
</evidence>
<dbReference type="GO" id="GO:0016787">
    <property type="term" value="F:hydrolase activity"/>
    <property type="evidence" value="ECO:0007669"/>
    <property type="project" value="UniProtKB-KW"/>
</dbReference>
<protein>
    <submittedName>
        <fullName evidence="2">SGNH/GDSL hydrolase family protein</fullName>
    </submittedName>
</protein>
<evidence type="ECO:0000313" key="3">
    <source>
        <dbReference type="Proteomes" id="UP001252186"/>
    </source>
</evidence>
<keyword evidence="3" id="KW-1185">Reference proteome</keyword>
<feature type="domain" description="SGNH hydrolase-type esterase" evidence="1">
    <location>
        <begin position="58"/>
        <end position="220"/>
    </location>
</feature>
<dbReference type="SUPFAM" id="SSF52266">
    <property type="entry name" value="SGNH hydrolase"/>
    <property type="match status" value="1"/>
</dbReference>
<reference evidence="2 3" key="1">
    <citation type="submission" date="2023-09" db="EMBL/GenBank/DDBJ databases">
        <authorList>
            <person name="Rey-Velasco X."/>
        </authorList>
    </citation>
    <scope>NUCLEOTIDE SEQUENCE [LARGE SCALE GENOMIC DNA]</scope>
    <source>
        <strain evidence="2 3">P050</strain>
    </source>
</reference>
<gene>
    <name evidence="2" type="ORF">RM519_11080</name>
</gene>